<sequence>MMLRLLVVTALAAAVLAGTTTAACACSCVEFKPAQAVQNATAVFTGTVVAIRTVKGPPNAQKVYTFRADNVYKGAPAAEFQIGADTDSPACGYVFDQDTRYLVFAGPAERVPGVSLSTSLCSGNVPIRAGTGPLQVGDERETAPETLGGPVTTELITALGTPAQPGKSGTPGTSRSAVPWQWVAAVAVVTAATLAWYARRNRAK</sequence>
<accession>A0A7W8AEM9</accession>
<feature type="signal peptide" evidence="2">
    <location>
        <begin position="1"/>
        <end position="25"/>
    </location>
</feature>
<dbReference type="EMBL" id="JACHIN010000027">
    <property type="protein sequence ID" value="MBB5084917.1"/>
    <property type="molecule type" value="Genomic_DNA"/>
</dbReference>
<evidence type="ECO:0000256" key="1">
    <source>
        <dbReference type="SAM" id="Phobius"/>
    </source>
</evidence>
<keyword evidence="1" id="KW-1133">Transmembrane helix</keyword>
<comment type="caution">
    <text evidence="3">The sequence shown here is derived from an EMBL/GenBank/DDBJ whole genome shotgun (WGS) entry which is preliminary data.</text>
</comment>
<feature type="chain" id="PRO_5030775167" description="Tissue inhibitor of metalloproteinase" evidence="2">
    <location>
        <begin position="26"/>
        <end position="204"/>
    </location>
</feature>
<evidence type="ECO:0000256" key="2">
    <source>
        <dbReference type="SAM" id="SignalP"/>
    </source>
</evidence>
<dbReference type="InterPro" id="IPR008993">
    <property type="entry name" value="TIMP-like_OB-fold"/>
</dbReference>
<keyword evidence="1" id="KW-0812">Transmembrane</keyword>
<dbReference type="PROSITE" id="PS51257">
    <property type="entry name" value="PROKAR_LIPOPROTEIN"/>
    <property type="match status" value="1"/>
</dbReference>
<dbReference type="SUPFAM" id="SSF50242">
    <property type="entry name" value="TIMP-like"/>
    <property type="match status" value="1"/>
</dbReference>
<dbReference type="AlphaFoldDB" id="A0A7W8AEM9"/>
<keyword evidence="2" id="KW-0732">Signal</keyword>
<dbReference type="RefSeq" id="WP_184975725.1">
    <property type="nucleotide sequence ID" value="NZ_JACHIN010000027.1"/>
</dbReference>
<keyword evidence="4" id="KW-1185">Reference proteome</keyword>
<reference evidence="3 4" key="1">
    <citation type="submission" date="2020-08" db="EMBL/GenBank/DDBJ databases">
        <title>Genomic Encyclopedia of Type Strains, Phase IV (KMG-IV): sequencing the most valuable type-strain genomes for metagenomic binning, comparative biology and taxonomic classification.</title>
        <authorList>
            <person name="Goeker M."/>
        </authorList>
    </citation>
    <scope>NUCLEOTIDE SEQUENCE [LARGE SCALE GENOMIC DNA]</scope>
    <source>
        <strain evidence="3 4">DSM 45385</strain>
    </source>
</reference>
<evidence type="ECO:0000313" key="4">
    <source>
        <dbReference type="Proteomes" id="UP000568380"/>
    </source>
</evidence>
<proteinExistence type="predicted"/>
<organism evidence="3 4">
    <name type="scientific">Nonomuraea endophytica</name>
    <dbReference type="NCBI Taxonomy" id="714136"/>
    <lineage>
        <taxon>Bacteria</taxon>
        <taxon>Bacillati</taxon>
        <taxon>Actinomycetota</taxon>
        <taxon>Actinomycetes</taxon>
        <taxon>Streptosporangiales</taxon>
        <taxon>Streptosporangiaceae</taxon>
        <taxon>Nonomuraea</taxon>
    </lineage>
</organism>
<name>A0A7W8AEM9_9ACTN</name>
<evidence type="ECO:0008006" key="5">
    <source>
        <dbReference type="Google" id="ProtNLM"/>
    </source>
</evidence>
<protein>
    <recommendedName>
        <fullName evidence="5">Tissue inhibitor of metalloproteinase</fullName>
    </recommendedName>
</protein>
<keyword evidence="1" id="KW-0472">Membrane</keyword>
<gene>
    <name evidence="3" type="ORF">HNR40_010428</name>
</gene>
<dbReference type="Proteomes" id="UP000568380">
    <property type="component" value="Unassembled WGS sequence"/>
</dbReference>
<dbReference type="Gene3D" id="2.40.50.120">
    <property type="match status" value="1"/>
</dbReference>
<evidence type="ECO:0000313" key="3">
    <source>
        <dbReference type="EMBL" id="MBB5084917.1"/>
    </source>
</evidence>
<feature type="transmembrane region" description="Helical" evidence="1">
    <location>
        <begin position="180"/>
        <end position="198"/>
    </location>
</feature>